<organism evidence="2 3">
    <name type="scientific">Pleurodeles waltl</name>
    <name type="common">Iberian ribbed newt</name>
    <dbReference type="NCBI Taxonomy" id="8319"/>
    <lineage>
        <taxon>Eukaryota</taxon>
        <taxon>Metazoa</taxon>
        <taxon>Chordata</taxon>
        <taxon>Craniata</taxon>
        <taxon>Vertebrata</taxon>
        <taxon>Euteleostomi</taxon>
        <taxon>Amphibia</taxon>
        <taxon>Batrachia</taxon>
        <taxon>Caudata</taxon>
        <taxon>Salamandroidea</taxon>
        <taxon>Salamandridae</taxon>
        <taxon>Pleurodelinae</taxon>
        <taxon>Pleurodeles</taxon>
    </lineage>
</organism>
<protein>
    <submittedName>
        <fullName evidence="2">Uncharacterized protein</fullName>
    </submittedName>
</protein>
<reference evidence="2" key="1">
    <citation type="journal article" date="2022" name="bioRxiv">
        <title>Sequencing and chromosome-scale assembly of the giantPleurodeles waltlgenome.</title>
        <authorList>
            <person name="Brown T."/>
            <person name="Elewa A."/>
            <person name="Iarovenko S."/>
            <person name="Subramanian E."/>
            <person name="Araus A.J."/>
            <person name="Petzold A."/>
            <person name="Susuki M."/>
            <person name="Suzuki K.-i.T."/>
            <person name="Hayashi T."/>
            <person name="Toyoda A."/>
            <person name="Oliveira C."/>
            <person name="Osipova E."/>
            <person name="Leigh N.D."/>
            <person name="Simon A."/>
            <person name="Yun M.H."/>
        </authorList>
    </citation>
    <scope>NUCLEOTIDE SEQUENCE</scope>
    <source>
        <strain evidence="2">20211129_DDA</strain>
        <tissue evidence="2">Liver</tissue>
    </source>
</reference>
<gene>
    <name evidence="2" type="ORF">NDU88_004243</name>
</gene>
<feature type="compositionally biased region" description="Low complexity" evidence="1">
    <location>
        <begin position="78"/>
        <end position="96"/>
    </location>
</feature>
<proteinExistence type="predicted"/>
<evidence type="ECO:0000313" key="3">
    <source>
        <dbReference type="Proteomes" id="UP001066276"/>
    </source>
</evidence>
<name>A0AAV7LHI1_PLEWA</name>
<accession>A0AAV7LHI1</accession>
<keyword evidence="3" id="KW-1185">Reference proteome</keyword>
<dbReference type="AlphaFoldDB" id="A0AAV7LHI1"/>
<sequence>MADTAQGATMDRNLQEIAPVGRKLEGIDSAMASLTAETKSMHLDIAGFQSWVMGLEHAQAWFQKTRRCQPSSPNYGMPSVTRTDPPTPPRGSGTRPISDGWSKGQTDGRFFQRDQRAQEGIPGSLTPYASAGSKVWSVRTGEDVDH</sequence>
<feature type="region of interest" description="Disordered" evidence="1">
    <location>
        <begin position="67"/>
        <end position="146"/>
    </location>
</feature>
<dbReference type="EMBL" id="JANPWB010000015">
    <property type="protein sequence ID" value="KAJ1091116.1"/>
    <property type="molecule type" value="Genomic_DNA"/>
</dbReference>
<evidence type="ECO:0000313" key="2">
    <source>
        <dbReference type="EMBL" id="KAJ1091116.1"/>
    </source>
</evidence>
<comment type="caution">
    <text evidence="2">The sequence shown here is derived from an EMBL/GenBank/DDBJ whole genome shotgun (WGS) entry which is preliminary data.</text>
</comment>
<evidence type="ECO:0000256" key="1">
    <source>
        <dbReference type="SAM" id="MobiDB-lite"/>
    </source>
</evidence>
<dbReference type="Proteomes" id="UP001066276">
    <property type="component" value="Chromosome 11"/>
</dbReference>